<reference evidence="1 2" key="1">
    <citation type="submission" date="2019-09" db="EMBL/GenBank/DDBJ databases">
        <title>Arthrobacter zafarii sp. nov., a moderately thermotolerant and halotolerant actinobacterium isolated from Cholistan desert soil of Pakistan.</title>
        <authorList>
            <person name="Amin A."/>
            <person name="Ahmed I."/>
            <person name="Khalid N."/>
            <person name="Schumann P."/>
            <person name="Busse H.J."/>
            <person name="Khan I.U."/>
            <person name="Li S."/>
            <person name="Li W.J."/>
        </authorList>
    </citation>
    <scope>NUCLEOTIDE SEQUENCE [LARGE SCALE GENOMIC DNA]</scope>
    <source>
        <strain evidence="1 2">NCCP-1664</strain>
    </source>
</reference>
<dbReference type="Proteomes" id="UP000325307">
    <property type="component" value="Unassembled WGS sequence"/>
</dbReference>
<name>A0A5A7NQ83_9MICC</name>
<accession>A0A5A7NQ83</accession>
<evidence type="ECO:0000313" key="1">
    <source>
        <dbReference type="EMBL" id="GER22292.1"/>
    </source>
</evidence>
<evidence type="ECO:0000313" key="2">
    <source>
        <dbReference type="Proteomes" id="UP000325307"/>
    </source>
</evidence>
<dbReference type="EMBL" id="BKDJ01000003">
    <property type="protein sequence ID" value="GER22292.1"/>
    <property type="molecule type" value="Genomic_DNA"/>
</dbReference>
<comment type="caution">
    <text evidence="1">The sequence shown here is derived from an EMBL/GenBank/DDBJ whole genome shotgun (WGS) entry which is preliminary data.</text>
</comment>
<organism evidence="1 2">
    <name type="scientific">Zafaria cholistanensis</name>
    <dbReference type="NCBI Taxonomy" id="1682741"/>
    <lineage>
        <taxon>Bacteria</taxon>
        <taxon>Bacillati</taxon>
        <taxon>Actinomycetota</taxon>
        <taxon>Actinomycetes</taxon>
        <taxon>Micrococcales</taxon>
        <taxon>Micrococcaceae</taxon>
        <taxon>Zafaria</taxon>
    </lineage>
</organism>
<dbReference type="AlphaFoldDB" id="A0A5A7NQ83"/>
<sequence length="51" mass="5330">MESIPGQATIQDFASPAQELAAKGPDAGWWIARAIKTSGGPFRGASGRVWS</sequence>
<gene>
    <name evidence="1" type="ORF">NCCP1664_07890</name>
</gene>
<keyword evidence="2" id="KW-1185">Reference proteome</keyword>
<proteinExistence type="predicted"/>
<protein>
    <submittedName>
        <fullName evidence="1">Uncharacterized protein</fullName>
    </submittedName>
</protein>